<protein>
    <submittedName>
        <fullName evidence="10">ABC transporter ATP-binding protein</fullName>
    </submittedName>
</protein>
<dbReference type="InterPro" id="IPR036640">
    <property type="entry name" value="ABC1_TM_sf"/>
</dbReference>
<dbReference type="InterPro" id="IPR027417">
    <property type="entry name" value="P-loop_NTPase"/>
</dbReference>
<dbReference type="GO" id="GO:0005524">
    <property type="term" value="F:ATP binding"/>
    <property type="evidence" value="ECO:0007669"/>
    <property type="project" value="UniProtKB-KW"/>
</dbReference>
<evidence type="ECO:0000256" key="5">
    <source>
        <dbReference type="ARBA" id="ARBA00022989"/>
    </source>
</evidence>
<dbReference type="Pfam" id="PF00005">
    <property type="entry name" value="ABC_tran"/>
    <property type="match status" value="1"/>
</dbReference>
<dbReference type="InterPro" id="IPR003593">
    <property type="entry name" value="AAA+_ATPase"/>
</dbReference>
<feature type="transmembrane region" description="Helical" evidence="7">
    <location>
        <begin position="247"/>
        <end position="268"/>
    </location>
</feature>
<dbReference type="Proteomes" id="UP000602759">
    <property type="component" value="Unassembled WGS sequence"/>
</dbReference>
<evidence type="ECO:0000313" key="10">
    <source>
        <dbReference type="EMBL" id="MBD1432413.1"/>
    </source>
</evidence>
<feature type="transmembrane region" description="Helical" evidence="7">
    <location>
        <begin position="17"/>
        <end position="38"/>
    </location>
</feature>
<feature type="transmembrane region" description="Helical" evidence="7">
    <location>
        <begin position="137"/>
        <end position="155"/>
    </location>
</feature>
<dbReference type="PROSITE" id="PS00211">
    <property type="entry name" value="ABC_TRANSPORTER_1"/>
    <property type="match status" value="1"/>
</dbReference>
<dbReference type="InterPro" id="IPR003439">
    <property type="entry name" value="ABC_transporter-like_ATP-bd"/>
</dbReference>
<reference evidence="10 11" key="1">
    <citation type="submission" date="2020-08" db="EMBL/GenBank/DDBJ databases">
        <title>Sphingobacterium sp. DN00404 isolated from aquaculture water.</title>
        <authorList>
            <person name="Zhang M."/>
        </authorList>
    </citation>
    <scope>NUCLEOTIDE SEQUENCE [LARGE SCALE GENOMIC DNA]</scope>
    <source>
        <strain evidence="10 11">DN00404</strain>
    </source>
</reference>
<evidence type="ECO:0000256" key="2">
    <source>
        <dbReference type="ARBA" id="ARBA00022692"/>
    </source>
</evidence>
<evidence type="ECO:0000259" key="8">
    <source>
        <dbReference type="PROSITE" id="PS50893"/>
    </source>
</evidence>
<evidence type="ECO:0000256" key="3">
    <source>
        <dbReference type="ARBA" id="ARBA00022741"/>
    </source>
</evidence>
<dbReference type="SUPFAM" id="SSF90123">
    <property type="entry name" value="ABC transporter transmembrane region"/>
    <property type="match status" value="1"/>
</dbReference>
<dbReference type="InterPro" id="IPR017871">
    <property type="entry name" value="ABC_transporter-like_CS"/>
</dbReference>
<evidence type="ECO:0000256" key="7">
    <source>
        <dbReference type="SAM" id="Phobius"/>
    </source>
</evidence>
<dbReference type="EMBL" id="JACOIK010000004">
    <property type="protein sequence ID" value="MBD1432413.1"/>
    <property type="molecule type" value="Genomic_DNA"/>
</dbReference>
<keyword evidence="2 7" id="KW-0812">Transmembrane</keyword>
<comment type="caution">
    <text evidence="10">The sequence shown here is derived from an EMBL/GenBank/DDBJ whole genome shotgun (WGS) entry which is preliminary data.</text>
</comment>
<dbReference type="PANTHER" id="PTHR24221">
    <property type="entry name" value="ATP-BINDING CASSETTE SUB-FAMILY B"/>
    <property type="match status" value="1"/>
</dbReference>
<keyword evidence="5 7" id="KW-1133">Transmembrane helix</keyword>
<dbReference type="Pfam" id="PF00664">
    <property type="entry name" value="ABC_membrane"/>
    <property type="match status" value="1"/>
</dbReference>
<evidence type="ECO:0000256" key="6">
    <source>
        <dbReference type="ARBA" id="ARBA00023136"/>
    </source>
</evidence>
<feature type="domain" description="ABC transmembrane type-1" evidence="9">
    <location>
        <begin position="18"/>
        <end position="284"/>
    </location>
</feature>
<feature type="transmembrane region" description="Helical" evidence="7">
    <location>
        <begin position="58"/>
        <end position="75"/>
    </location>
</feature>
<evidence type="ECO:0000259" key="9">
    <source>
        <dbReference type="PROSITE" id="PS50929"/>
    </source>
</evidence>
<dbReference type="Gene3D" id="3.40.50.300">
    <property type="entry name" value="P-loop containing nucleotide triphosphate hydrolases"/>
    <property type="match status" value="1"/>
</dbReference>
<keyword evidence="3" id="KW-0547">Nucleotide-binding</keyword>
<feature type="domain" description="ABC transporter" evidence="8">
    <location>
        <begin position="337"/>
        <end position="571"/>
    </location>
</feature>
<accession>A0ABR7YM67</accession>
<comment type="subcellular location">
    <subcellularLocation>
        <location evidence="1">Cell membrane</location>
        <topology evidence="1">Multi-pass membrane protein</topology>
    </subcellularLocation>
</comment>
<keyword evidence="11" id="KW-1185">Reference proteome</keyword>
<evidence type="ECO:0000256" key="1">
    <source>
        <dbReference type="ARBA" id="ARBA00004651"/>
    </source>
</evidence>
<name>A0ABR7YM67_9SPHI</name>
<dbReference type="PANTHER" id="PTHR24221:SF397">
    <property type="entry name" value="ABC TRANSPORTER, ATP-BINDING TRANSMEMBRANE PROTEIN"/>
    <property type="match status" value="1"/>
</dbReference>
<dbReference type="SUPFAM" id="SSF52540">
    <property type="entry name" value="P-loop containing nucleoside triphosphate hydrolases"/>
    <property type="match status" value="1"/>
</dbReference>
<dbReference type="SMART" id="SM00382">
    <property type="entry name" value="AAA"/>
    <property type="match status" value="1"/>
</dbReference>
<gene>
    <name evidence="10" type="ORF">H8B06_06220</name>
</gene>
<keyword evidence="6 7" id="KW-0472">Membrane</keyword>
<feature type="transmembrane region" description="Helical" evidence="7">
    <location>
        <begin position="161"/>
        <end position="179"/>
    </location>
</feature>
<keyword evidence="4 10" id="KW-0067">ATP-binding</keyword>
<dbReference type="Gene3D" id="1.20.1560.10">
    <property type="entry name" value="ABC transporter type 1, transmembrane domain"/>
    <property type="match status" value="1"/>
</dbReference>
<dbReference type="InterPro" id="IPR011527">
    <property type="entry name" value="ABC1_TM_dom"/>
</dbReference>
<sequence length="584" mass="63019">MSAGALARLLKPVRKKLILATSLSAIAAAVGLAPYIAIAEIGRLTLSLSDGSYESDTLWFWVTVGLTGASLRLLLTFFSSRIGHYADAEILHDIRLRIVRHLGILPLGWFRYKGSSAVKKVMTNDLEEMHQLIAHSLRETVGAAVAILIGSAYLLVVDWRLGLITISVLVFMFVFYRIAMRSMTLHMSKLLAAEARISSASVEYADGISIVKTFGTGGRMMQRFAKAVDEHTKAMAAWVSETKYSSAIARLLASEMTIFGVVMVSGLLFVRSGSLSMGDLIPFLVVGIGMPTSIVPAIHGSQGLRKGRLSAGNVENLLNRKPLPEPLQFQTMNGYQISFNDVSFAYDGQNMVMKNINLTCEPGTVTALVGPSGAGKSTLANLLPRFYDVTAGSISIGGADIRSIPSNRLLSSMSLVFQDVVLLRDTVAENIRIGKSGATLAEIKDAAQAAQIHHVIEQLPNGYDTVLGSGSSGLSGGERQRLTIARAILSGAPIVILDEATASLDPDSELAVQQALSKLASGKTMIVIAHRLHTIQEADQIIVIDDGQIVESGKHKELIIANGLYSRMWNSQQKNQNRYDKEII</sequence>
<proteinExistence type="predicted"/>
<evidence type="ECO:0000256" key="4">
    <source>
        <dbReference type="ARBA" id="ARBA00022840"/>
    </source>
</evidence>
<feature type="transmembrane region" description="Helical" evidence="7">
    <location>
        <begin position="280"/>
        <end position="298"/>
    </location>
</feature>
<organism evidence="10 11">
    <name type="scientific">Sphingobacterium micropteri</name>
    <dbReference type="NCBI Taxonomy" id="2763501"/>
    <lineage>
        <taxon>Bacteria</taxon>
        <taxon>Pseudomonadati</taxon>
        <taxon>Bacteroidota</taxon>
        <taxon>Sphingobacteriia</taxon>
        <taxon>Sphingobacteriales</taxon>
        <taxon>Sphingobacteriaceae</taxon>
        <taxon>Sphingobacterium</taxon>
    </lineage>
</organism>
<dbReference type="PROSITE" id="PS50929">
    <property type="entry name" value="ABC_TM1F"/>
    <property type="match status" value="1"/>
</dbReference>
<dbReference type="InterPro" id="IPR039421">
    <property type="entry name" value="Type_1_exporter"/>
</dbReference>
<evidence type="ECO:0000313" key="11">
    <source>
        <dbReference type="Proteomes" id="UP000602759"/>
    </source>
</evidence>
<dbReference type="PROSITE" id="PS50893">
    <property type="entry name" value="ABC_TRANSPORTER_2"/>
    <property type="match status" value="1"/>
</dbReference>
<dbReference type="CDD" id="cd07346">
    <property type="entry name" value="ABC_6TM_exporters"/>
    <property type="match status" value="1"/>
</dbReference>